<dbReference type="RefSeq" id="WP_066643949.1">
    <property type="nucleotide sequence ID" value="NZ_VWXL01000085.1"/>
</dbReference>
<protein>
    <recommendedName>
        <fullName evidence="4">Lipoprotein</fullName>
    </recommendedName>
</protein>
<dbReference type="AlphaFoldDB" id="A0A6N8I3H2"/>
<reference evidence="2 3" key="1">
    <citation type="submission" date="2019-09" db="EMBL/GenBank/DDBJ databases">
        <title>Genome sequence of Clostridium sp. EA1.</title>
        <authorList>
            <person name="Poehlein A."/>
            <person name="Bengelsdorf F.R."/>
            <person name="Daniel R."/>
        </authorList>
    </citation>
    <scope>NUCLEOTIDE SEQUENCE [LARGE SCALE GENOMIC DNA]</scope>
    <source>
        <strain evidence="2 3">EA1</strain>
    </source>
</reference>
<evidence type="ECO:0000256" key="1">
    <source>
        <dbReference type="SAM" id="SignalP"/>
    </source>
</evidence>
<feature type="signal peptide" evidence="1">
    <location>
        <begin position="1"/>
        <end position="19"/>
    </location>
</feature>
<keyword evidence="3" id="KW-1185">Reference proteome</keyword>
<evidence type="ECO:0000313" key="2">
    <source>
        <dbReference type="EMBL" id="MVB12287.1"/>
    </source>
</evidence>
<evidence type="ECO:0008006" key="4">
    <source>
        <dbReference type="Google" id="ProtNLM"/>
    </source>
</evidence>
<dbReference type="PROSITE" id="PS51257">
    <property type="entry name" value="PROKAR_LIPOPROTEIN"/>
    <property type="match status" value="1"/>
</dbReference>
<organism evidence="2 3">
    <name type="scientific">Caproicibacter fermentans</name>
    <dbReference type="NCBI Taxonomy" id="2576756"/>
    <lineage>
        <taxon>Bacteria</taxon>
        <taxon>Bacillati</taxon>
        <taxon>Bacillota</taxon>
        <taxon>Clostridia</taxon>
        <taxon>Eubacteriales</taxon>
        <taxon>Acutalibacteraceae</taxon>
        <taxon>Caproicibacter</taxon>
    </lineage>
</organism>
<dbReference type="Proteomes" id="UP000469440">
    <property type="component" value="Unassembled WGS sequence"/>
</dbReference>
<accession>A0A6N8I3H2</accession>
<dbReference type="EMBL" id="VWXL01000085">
    <property type="protein sequence ID" value="MVB12287.1"/>
    <property type="molecule type" value="Genomic_DNA"/>
</dbReference>
<evidence type="ECO:0000313" key="3">
    <source>
        <dbReference type="Proteomes" id="UP000469440"/>
    </source>
</evidence>
<keyword evidence="1" id="KW-0732">Signal</keyword>
<dbReference type="OrthoDB" id="1783168at2"/>
<gene>
    <name evidence="2" type="ORF">CAFE_30200</name>
</gene>
<sequence>MKKSILFFMIACCFVFLLTGCTKDEMVDHYNQTLQEAGDDNLTKDSKLQGKRSLGTDSYVGSYSADYDGFTGTETLFGGTALERDGGNEVEVTCKLNISKGAAKVVFESGTNDPEVLIESTGETSRTIKLPSASNYIAVKSDGFTGSVKLEIK</sequence>
<proteinExistence type="predicted"/>
<name>A0A6N8I3H2_9FIRM</name>
<comment type="caution">
    <text evidence="2">The sequence shown here is derived from an EMBL/GenBank/DDBJ whole genome shotgun (WGS) entry which is preliminary data.</text>
</comment>
<feature type="chain" id="PRO_5038743639" description="Lipoprotein" evidence="1">
    <location>
        <begin position="20"/>
        <end position="153"/>
    </location>
</feature>